<keyword evidence="1" id="KW-0813">Transport</keyword>
<dbReference type="GO" id="GO:0005524">
    <property type="term" value="F:ATP binding"/>
    <property type="evidence" value="ECO:0007669"/>
    <property type="project" value="UniProtKB-KW"/>
</dbReference>
<dbReference type="SUPFAM" id="SSF52540">
    <property type="entry name" value="P-loop containing nucleoside triphosphate hydrolases"/>
    <property type="match status" value="1"/>
</dbReference>
<dbReference type="CDD" id="cd03219">
    <property type="entry name" value="ABC_Mj1267_LivG_branched"/>
    <property type="match status" value="1"/>
</dbReference>
<dbReference type="PANTHER" id="PTHR45772">
    <property type="entry name" value="CONSERVED COMPONENT OF ABC TRANSPORTER FOR NATURAL AMINO ACIDS-RELATED"/>
    <property type="match status" value="1"/>
</dbReference>
<dbReference type="InterPro" id="IPR051120">
    <property type="entry name" value="ABC_AA/LPS_Transport"/>
</dbReference>
<dbReference type="GO" id="GO:0015192">
    <property type="term" value="F:L-phenylalanine transmembrane transporter activity"/>
    <property type="evidence" value="ECO:0007669"/>
    <property type="project" value="TreeGrafter"/>
</dbReference>
<dbReference type="InterPro" id="IPR032823">
    <property type="entry name" value="BCA_ABC_TP_C"/>
</dbReference>
<reference evidence="5" key="2">
    <citation type="journal article" date="2021" name="PeerJ">
        <title>Extensive microbial diversity within the chicken gut microbiome revealed by metagenomics and culture.</title>
        <authorList>
            <person name="Gilroy R."/>
            <person name="Ravi A."/>
            <person name="Getino M."/>
            <person name="Pursley I."/>
            <person name="Horton D.L."/>
            <person name="Alikhan N.F."/>
            <person name="Baker D."/>
            <person name="Gharbi K."/>
            <person name="Hall N."/>
            <person name="Watson M."/>
            <person name="Adriaenssens E.M."/>
            <person name="Foster-Nyarko E."/>
            <person name="Jarju S."/>
            <person name="Secka A."/>
            <person name="Antonio M."/>
            <person name="Oren A."/>
            <person name="Chaudhuri R.R."/>
            <person name="La Ragione R."/>
            <person name="Hildebrand F."/>
            <person name="Pallen M.J."/>
        </authorList>
    </citation>
    <scope>NUCLEOTIDE SEQUENCE</scope>
    <source>
        <strain evidence="5">ChiSxjej1B13-7041</strain>
    </source>
</reference>
<evidence type="ECO:0000256" key="1">
    <source>
        <dbReference type="ARBA" id="ARBA00022448"/>
    </source>
</evidence>
<comment type="caution">
    <text evidence="5">The sequence shown here is derived from an EMBL/GenBank/DDBJ whole genome shotgun (WGS) entry which is preliminary data.</text>
</comment>
<evidence type="ECO:0000256" key="2">
    <source>
        <dbReference type="ARBA" id="ARBA00022741"/>
    </source>
</evidence>
<evidence type="ECO:0000313" key="5">
    <source>
        <dbReference type="EMBL" id="HIR92015.1"/>
    </source>
</evidence>
<dbReference type="GO" id="GO:0005304">
    <property type="term" value="F:L-valine transmembrane transporter activity"/>
    <property type="evidence" value="ECO:0007669"/>
    <property type="project" value="TreeGrafter"/>
</dbReference>
<feature type="domain" description="ABC transporter" evidence="4">
    <location>
        <begin position="4"/>
        <end position="251"/>
    </location>
</feature>
<dbReference type="PANTHER" id="PTHR45772:SF7">
    <property type="entry name" value="AMINO ACID ABC TRANSPORTER ATP-BINDING PROTEIN"/>
    <property type="match status" value="1"/>
</dbReference>
<dbReference type="EMBL" id="DVHU01000010">
    <property type="protein sequence ID" value="HIR92015.1"/>
    <property type="molecule type" value="Genomic_DNA"/>
</dbReference>
<dbReference type="GO" id="GO:0015188">
    <property type="term" value="F:L-isoleucine transmembrane transporter activity"/>
    <property type="evidence" value="ECO:0007669"/>
    <property type="project" value="TreeGrafter"/>
</dbReference>
<organism evidence="5 6">
    <name type="scientific">Candidatus Egerieimonas intestinavium</name>
    <dbReference type="NCBI Taxonomy" id="2840777"/>
    <lineage>
        <taxon>Bacteria</taxon>
        <taxon>Bacillati</taxon>
        <taxon>Bacillota</taxon>
        <taxon>Clostridia</taxon>
        <taxon>Lachnospirales</taxon>
        <taxon>Lachnospiraceae</taxon>
        <taxon>Lachnospiraceae incertae sedis</taxon>
        <taxon>Candidatus Egerieimonas</taxon>
    </lineage>
</organism>
<dbReference type="SMART" id="SM00382">
    <property type="entry name" value="AAA"/>
    <property type="match status" value="1"/>
</dbReference>
<dbReference type="GO" id="GO:1903806">
    <property type="term" value="P:L-isoleucine import across plasma membrane"/>
    <property type="evidence" value="ECO:0007669"/>
    <property type="project" value="TreeGrafter"/>
</dbReference>
<keyword evidence="3 5" id="KW-0067">ATP-binding</keyword>
<reference evidence="5" key="1">
    <citation type="submission" date="2020-10" db="EMBL/GenBank/DDBJ databases">
        <authorList>
            <person name="Gilroy R."/>
        </authorList>
    </citation>
    <scope>NUCLEOTIDE SEQUENCE</scope>
    <source>
        <strain evidence="5">ChiSxjej1B13-7041</strain>
    </source>
</reference>
<accession>A0A9D1EHD8</accession>
<protein>
    <submittedName>
        <fullName evidence="5">ABC transporter ATP-binding protein</fullName>
    </submittedName>
</protein>
<dbReference type="PROSITE" id="PS50893">
    <property type="entry name" value="ABC_TRANSPORTER_2"/>
    <property type="match status" value="1"/>
</dbReference>
<evidence type="ECO:0000313" key="6">
    <source>
        <dbReference type="Proteomes" id="UP000886841"/>
    </source>
</evidence>
<dbReference type="InterPro" id="IPR003593">
    <property type="entry name" value="AAA+_ATPase"/>
</dbReference>
<dbReference type="Pfam" id="PF00005">
    <property type="entry name" value="ABC_tran"/>
    <property type="match status" value="1"/>
</dbReference>
<proteinExistence type="predicted"/>
<dbReference type="GO" id="GO:1903805">
    <property type="term" value="P:L-valine import across plasma membrane"/>
    <property type="evidence" value="ECO:0007669"/>
    <property type="project" value="TreeGrafter"/>
</dbReference>
<dbReference type="GO" id="GO:0042941">
    <property type="term" value="P:D-alanine transmembrane transport"/>
    <property type="evidence" value="ECO:0007669"/>
    <property type="project" value="TreeGrafter"/>
</dbReference>
<evidence type="ECO:0000256" key="3">
    <source>
        <dbReference type="ARBA" id="ARBA00022840"/>
    </source>
</evidence>
<dbReference type="GO" id="GO:0015808">
    <property type="term" value="P:L-alanine transport"/>
    <property type="evidence" value="ECO:0007669"/>
    <property type="project" value="TreeGrafter"/>
</dbReference>
<name>A0A9D1EHD8_9FIRM</name>
<dbReference type="Gene3D" id="3.40.50.300">
    <property type="entry name" value="P-loop containing nucleotide triphosphate hydrolases"/>
    <property type="match status" value="1"/>
</dbReference>
<evidence type="ECO:0000259" key="4">
    <source>
        <dbReference type="PROSITE" id="PS50893"/>
    </source>
</evidence>
<dbReference type="AlphaFoldDB" id="A0A9D1EHD8"/>
<dbReference type="GO" id="GO:0016887">
    <property type="term" value="F:ATP hydrolysis activity"/>
    <property type="evidence" value="ECO:0007669"/>
    <property type="project" value="InterPro"/>
</dbReference>
<dbReference type="FunFam" id="3.40.50.300:FF:000421">
    <property type="entry name" value="Branched-chain amino acid ABC transporter ATP-binding protein"/>
    <property type="match status" value="1"/>
</dbReference>
<dbReference type="Pfam" id="PF12399">
    <property type="entry name" value="BCA_ABC_TP_C"/>
    <property type="match status" value="1"/>
</dbReference>
<dbReference type="InterPro" id="IPR027417">
    <property type="entry name" value="P-loop_NTPase"/>
</dbReference>
<dbReference type="Proteomes" id="UP000886841">
    <property type="component" value="Unassembled WGS sequence"/>
</dbReference>
<dbReference type="GO" id="GO:0005886">
    <property type="term" value="C:plasma membrane"/>
    <property type="evidence" value="ECO:0007669"/>
    <property type="project" value="TreeGrafter"/>
</dbReference>
<keyword evidence="2" id="KW-0547">Nucleotide-binding</keyword>
<gene>
    <name evidence="5" type="ORF">IAB98_01165</name>
</gene>
<dbReference type="InterPro" id="IPR003439">
    <property type="entry name" value="ABC_transporter-like_ATP-bd"/>
</dbReference>
<sequence length="265" mass="29665">MALLEVNGITKVFGGLVAVEKVEFKVNQGEIVSIIGPNGAGKTTIFNMLTGVYKVNDGTIVFDGKEIHNKQPREIVKAGIARTFQNIRLFPTMRVIENVLVGEHINVHYRFWDLLFKTKKYREEEKKAAQRAIDLLESLDLGGEIDNYAKNLPYGMQRKLEIARAIATNARLLILDEPAAGMNPQESAELKEFILKLRDMGQTILLIEHDMSVVMDISDRIYVIDHGRKIAEGLPKEIAVNQQVITAYLGSGGVKKDDDTEKENS</sequence>